<dbReference type="PANTHER" id="PTHR21481:SF4">
    <property type="entry name" value="PROTEIN TRANSPARENT TESTA 9"/>
    <property type="match status" value="1"/>
</dbReference>
<dbReference type="GO" id="GO:1901096">
    <property type="term" value="P:regulation of autophagosome maturation"/>
    <property type="evidence" value="ECO:0007669"/>
    <property type="project" value="TreeGrafter"/>
</dbReference>
<dbReference type="AlphaFoldDB" id="A0A8J5HFP3"/>
<dbReference type="GO" id="GO:0016197">
    <property type="term" value="P:endosomal transport"/>
    <property type="evidence" value="ECO:0007669"/>
    <property type="project" value="TreeGrafter"/>
</dbReference>
<dbReference type="PANTHER" id="PTHR21481">
    <property type="entry name" value="PROTEIN CLEC16A"/>
    <property type="match status" value="1"/>
</dbReference>
<dbReference type="Proteomes" id="UP000734854">
    <property type="component" value="Unassembled WGS sequence"/>
</dbReference>
<dbReference type="GO" id="GO:0005794">
    <property type="term" value="C:Golgi apparatus"/>
    <property type="evidence" value="ECO:0007669"/>
    <property type="project" value="TreeGrafter"/>
</dbReference>
<feature type="domain" description="FPL" evidence="1">
    <location>
        <begin position="44"/>
        <end position="194"/>
    </location>
</feature>
<dbReference type="InterPro" id="IPR019155">
    <property type="entry name" value="CLEC16A/TT9_N"/>
</dbReference>
<accession>A0A8J5HFP3</accession>
<reference evidence="2 3" key="1">
    <citation type="submission" date="2020-08" db="EMBL/GenBank/DDBJ databases">
        <title>Plant Genome Project.</title>
        <authorList>
            <person name="Zhang R.-G."/>
        </authorList>
    </citation>
    <scope>NUCLEOTIDE SEQUENCE [LARGE SCALE GENOMIC DNA]</scope>
    <source>
        <tissue evidence="2">Rhizome</tissue>
    </source>
</reference>
<dbReference type="SUPFAM" id="SSF48371">
    <property type="entry name" value="ARM repeat"/>
    <property type="match status" value="1"/>
</dbReference>
<evidence type="ECO:0000313" key="3">
    <source>
        <dbReference type="Proteomes" id="UP000734854"/>
    </source>
</evidence>
<dbReference type="InterPro" id="IPR039272">
    <property type="entry name" value="CLEC16A/TT9"/>
</dbReference>
<dbReference type="GO" id="GO:0007034">
    <property type="term" value="P:vacuolar transport"/>
    <property type="evidence" value="ECO:0007669"/>
    <property type="project" value="TreeGrafter"/>
</dbReference>
<gene>
    <name evidence="2" type="ORF">ZIOFF_015959</name>
</gene>
<proteinExistence type="predicted"/>
<organism evidence="2 3">
    <name type="scientific">Zingiber officinale</name>
    <name type="common">Ginger</name>
    <name type="synonym">Amomum zingiber</name>
    <dbReference type="NCBI Taxonomy" id="94328"/>
    <lineage>
        <taxon>Eukaryota</taxon>
        <taxon>Viridiplantae</taxon>
        <taxon>Streptophyta</taxon>
        <taxon>Embryophyta</taxon>
        <taxon>Tracheophyta</taxon>
        <taxon>Spermatophyta</taxon>
        <taxon>Magnoliopsida</taxon>
        <taxon>Liliopsida</taxon>
        <taxon>Zingiberales</taxon>
        <taxon>Zingiberaceae</taxon>
        <taxon>Zingiber</taxon>
    </lineage>
</organism>
<dbReference type="InterPro" id="IPR016024">
    <property type="entry name" value="ARM-type_fold"/>
</dbReference>
<comment type="caution">
    <text evidence="2">The sequence shown here is derived from an EMBL/GenBank/DDBJ whole genome shotgun (WGS) entry which is preliminary data.</text>
</comment>
<dbReference type="Pfam" id="PF09758">
    <property type="entry name" value="FPL"/>
    <property type="match status" value="1"/>
</dbReference>
<keyword evidence="3" id="KW-1185">Reference proteome</keyword>
<evidence type="ECO:0000259" key="1">
    <source>
        <dbReference type="Pfam" id="PF09758"/>
    </source>
</evidence>
<sequence>MFSWFGLWRSRNRFSLDELQYLTDQLQRVQYVNDANKDSVIEVLRSIAELVTYGDQHDPSIFEFFMEKQILGEFARILRISKMAKVAIQLLQTISIMIQNLESEPSIYYIFSNELISYLITYSFDFQNDELLSYYISFIRAISGKLNRSAISLLVKIKNEEIVSFPLYVEAIRFAFHDENMIRIAVHALTLNVYHVGDEYVNKFVVRSPQSDYFSSIVRHFLKRCINLDEIIVQASRKLDASDSSSSILNAVDDIEDDLYYFSDVISSGVPDLGRLLTDNILQLLVFPFLLPSLRKQNSGTRIRIATSLHLLCSILHIFKTKDLASTIAAAFFCPIEAFVTISEATINGSDTDQYVRQDSQELGACHWAAQVDIENSESPSPNSSQSSSAIENSGSYFTLRELLLSYIIHGDELQVLGSLCLLATLLQTKELDESVLDGLGILPQRKQHKKLLLQALVGEDNGEEQLFSSTCMPKDNRSTELESFLLKLEDEYGYHAKCNVNPKMHRYQVLDALVSLFFRSNISAEILWLGGWLLRQLIPHGEGEFASPHLSRLKDSHKLYTSNLFEEVKGAWCDALIFVLQDTWKICKRGESSLGAAERMCKMVKVICHDTGGTLSDLPNIQSSLVSLEISRAKTSGLDAVVPNPGSEICLVDAIPCRIAFERGKERHFCLLAISRGTSGWILLAQESPIRQQGGIVRVAAPLSSSDPKIDEKHPKWLHLRIRPSTLPFLDPARSDSFNKGKTKNLIDGRWTLAFNDEEACKAAEAMLVEEINLQRSEVERRLIRLLYADTTID</sequence>
<protein>
    <recommendedName>
        <fullName evidence="1">FPL domain-containing protein</fullName>
    </recommendedName>
</protein>
<evidence type="ECO:0000313" key="2">
    <source>
        <dbReference type="EMBL" id="KAG6525985.1"/>
    </source>
</evidence>
<dbReference type="EMBL" id="JACMSC010000004">
    <property type="protein sequence ID" value="KAG6525985.1"/>
    <property type="molecule type" value="Genomic_DNA"/>
</dbReference>
<name>A0A8J5HFP3_ZINOF</name>
<dbReference type="GO" id="GO:0005770">
    <property type="term" value="C:late endosome"/>
    <property type="evidence" value="ECO:0007669"/>
    <property type="project" value="TreeGrafter"/>
</dbReference>